<keyword evidence="4 7" id="KW-1133">Transmembrane helix</keyword>
<accession>A0AAD7KQR6</accession>
<evidence type="ECO:0000256" key="4">
    <source>
        <dbReference type="ARBA" id="ARBA00022989"/>
    </source>
</evidence>
<dbReference type="Pfam" id="PF06749">
    <property type="entry name" value="DUF1218"/>
    <property type="match status" value="1"/>
</dbReference>
<feature type="transmembrane region" description="Helical" evidence="7">
    <location>
        <begin position="98"/>
        <end position="117"/>
    </location>
</feature>
<keyword evidence="2 7" id="KW-0812">Transmembrane</keyword>
<keyword evidence="5 7" id="KW-0472">Membrane</keyword>
<keyword evidence="9" id="KW-1185">Reference proteome</keyword>
<reference evidence="8" key="1">
    <citation type="journal article" date="2023" name="Science">
        <title>Elucidation of the pathway for biosynthesis of saponin adjuvants from the soapbark tree.</title>
        <authorList>
            <person name="Reed J."/>
            <person name="Orme A."/>
            <person name="El-Demerdash A."/>
            <person name="Owen C."/>
            <person name="Martin L.B.B."/>
            <person name="Misra R.C."/>
            <person name="Kikuchi S."/>
            <person name="Rejzek M."/>
            <person name="Martin A.C."/>
            <person name="Harkess A."/>
            <person name="Leebens-Mack J."/>
            <person name="Louveau T."/>
            <person name="Stephenson M.J."/>
            <person name="Osbourn A."/>
        </authorList>
    </citation>
    <scope>NUCLEOTIDE SEQUENCE</scope>
    <source>
        <strain evidence="8">S10</strain>
    </source>
</reference>
<evidence type="ECO:0000256" key="3">
    <source>
        <dbReference type="ARBA" id="ARBA00022729"/>
    </source>
</evidence>
<dbReference type="AlphaFoldDB" id="A0AAD7KQR6"/>
<feature type="transmembrane region" description="Helical" evidence="7">
    <location>
        <begin position="12"/>
        <end position="34"/>
    </location>
</feature>
<evidence type="ECO:0000313" key="9">
    <source>
        <dbReference type="Proteomes" id="UP001163823"/>
    </source>
</evidence>
<dbReference type="PANTHER" id="PTHR31769">
    <property type="entry name" value="OS07G0462200 PROTEIN-RELATED"/>
    <property type="match status" value="1"/>
</dbReference>
<sequence length="173" mass="18888">MENLHGCKFRLIFSIIICLSFGLVSFLFCIIAETKRNKKKDLKMDGKLCYLPESHAFGFGVAALVCLFVAQIIGNSVVFRNSFSGGKRRGSQAKLSEIVKALLSISWISFGVAVVLVSTATSMSRKQPYGKGWLDGECYLVKQEIYIGSSILILVTTSSTVGSAITTIRESQS</sequence>
<evidence type="ECO:0000256" key="7">
    <source>
        <dbReference type="SAM" id="Phobius"/>
    </source>
</evidence>
<dbReference type="KEGG" id="qsa:O6P43_033455"/>
<dbReference type="InterPro" id="IPR052222">
    <property type="entry name" value="DESIGUAL"/>
</dbReference>
<evidence type="ECO:0000256" key="6">
    <source>
        <dbReference type="ARBA" id="ARBA00029467"/>
    </source>
</evidence>
<dbReference type="InterPro" id="IPR009606">
    <property type="entry name" value="DEAL/Modifying_wall_lignin1/2"/>
</dbReference>
<proteinExistence type="inferred from homology"/>
<feature type="transmembrane region" description="Helical" evidence="7">
    <location>
        <begin position="55"/>
        <end position="78"/>
    </location>
</feature>
<organism evidence="8 9">
    <name type="scientific">Quillaja saponaria</name>
    <name type="common">Soap bark tree</name>
    <dbReference type="NCBI Taxonomy" id="32244"/>
    <lineage>
        <taxon>Eukaryota</taxon>
        <taxon>Viridiplantae</taxon>
        <taxon>Streptophyta</taxon>
        <taxon>Embryophyta</taxon>
        <taxon>Tracheophyta</taxon>
        <taxon>Spermatophyta</taxon>
        <taxon>Magnoliopsida</taxon>
        <taxon>eudicotyledons</taxon>
        <taxon>Gunneridae</taxon>
        <taxon>Pentapetalae</taxon>
        <taxon>rosids</taxon>
        <taxon>fabids</taxon>
        <taxon>Fabales</taxon>
        <taxon>Quillajaceae</taxon>
        <taxon>Quillaja</taxon>
    </lineage>
</organism>
<comment type="subcellular location">
    <subcellularLocation>
        <location evidence="1">Endomembrane system</location>
        <topology evidence="1">Multi-pass membrane protein</topology>
    </subcellularLocation>
</comment>
<evidence type="ECO:0000313" key="8">
    <source>
        <dbReference type="EMBL" id="KAJ7943984.1"/>
    </source>
</evidence>
<comment type="similarity">
    <text evidence="6">Belongs to the DESIGUAL family.</text>
</comment>
<evidence type="ECO:0000256" key="2">
    <source>
        <dbReference type="ARBA" id="ARBA00022692"/>
    </source>
</evidence>
<evidence type="ECO:0000256" key="1">
    <source>
        <dbReference type="ARBA" id="ARBA00004127"/>
    </source>
</evidence>
<evidence type="ECO:0000256" key="5">
    <source>
        <dbReference type="ARBA" id="ARBA00023136"/>
    </source>
</evidence>
<name>A0AAD7KQR6_QUISA</name>
<keyword evidence="3" id="KW-0732">Signal</keyword>
<protein>
    <submittedName>
        <fullName evidence="8">Chitin synthase, putative (DUF1218)</fullName>
    </submittedName>
</protein>
<dbReference type="GO" id="GO:0012505">
    <property type="term" value="C:endomembrane system"/>
    <property type="evidence" value="ECO:0007669"/>
    <property type="project" value="UniProtKB-SubCell"/>
</dbReference>
<gene>
    <name evidence="8" type="ORF">O6P43_033455</name>
</gene>
<dbReference type="Proteomes" id="UP001163823">
    <property type="component" value="Chromosome 14"/>
</dbReference>
<comment type="caution">
    <text evidence="8">The sequence shown here is derived from an EMBL/GenBank/DDBJ whole genome shotgun (WGS) entry which is preliminary data.</text>
</comment>
<dbReference type="EMBL" id="JARAOO010000014">
    <property type="protein sequence ID" value="KAJ7943984.1"/>
    <property type="molecule type" value="Genomic_DNA"/>
</dbReference>